<dbReference type="PANTHER" id="PTHR46825:SF9">
    <property type="entry name" value="BETA-LACTAMASE-RELATED DOMAIN-CONTAINING PROTEIN"/>
    <property type="match status" value="1"/>
</dbReference>
<evidence type="ECO:0000313" key="3">
    <source>
        <dbReference type="Proteomes" id="UP000012313"/>
    </source>
</evidence>
<dbReference type="EMBL" id="AOHC02000029">
    <property type="protein sequence ID" value="EMY77919.1"/>
    <property type="molecule type" value="Genomic_DNA"/>
</dbReference>
<dbReference type="STRING" id="1218598.LEP1GSC060_2741"/>
<feature type="domain" description="Beta-lactamase-related" evidence="1">
    <location>
        <begin position="69"/>
        <end position="401"/>
    </location>
</feature>
<comment type="caution">
    <text evidence="2">The sequence shown here is derived from an EMBL/GenBank/DDBJ whole genome shotgun (WGS) entry which is preliminary data.</text>
</comment>
<dbReference type="InterPro" id="IPR012338">
    <property type="entry name" value="Beta-lactam/transpept-like"/>
</dbReference>
<gene>
    <name evidence="2" type="ORF">LEP1GSC060_2741</name>
</gene>
<dbReference type="InterPro" id="IPR001466">
    <property type="entry name" value="Beta-lactam-related"/>
</dbReference>
<dbReference type="PANTHER" id="PTHR46825">
    <property type="entry name" value="D-ALANYL-D-ALANINE-CARBOXYPEPTIDASE/ENDOPEPTIDASE AMPH"/>
    <property type="match status" value="1"/>
</dbReference>
<name>N1WL99_9LEPT</name>
<protein>
    <submittedName>
        <fullName evidence="2">Beta-lactamase</fullName>
    </submittedName>
</protein>
<sequence>MHNDFSRNRSIILSAVFVADRVPNVYPPVSEIMKRPFLFPYTIILFCLCQCGWNMKNQTLNEQAKIKEYLRAEIENNKFPAIQYVVVSDSEIFQFNEGLSNVSENTQITNDTTMMIYSMTKAITAISILQLVEQGKVFLDDSAIQYIPEIPYGKEVTIRRLLSQTSGIPNPIPLRWVHLREEHTTFDEQSSLQSVLSAYPELEFKPGQKYRYSNISYWLLGRIVAKVSGLSFENYVRKNVFQRLNLKEHEANFIIRDSSKHAKGYLPKWSILDILKSFLIDKKFIGPYENGWLLINDHYMNGPSFGGMIGSAYAFGLILQDLLKDHSKLLGANGKKLLFEPQQNLANKPVEMTLGLHIGSRNKKEYYFKEGGGAGFHSEMRIYPKEKIGTVLIVNNGAANADSLMNTLDNVFLK</sequence>
<proteinExistence type="predicted"/>
<dbReference type="Gene3D" id="3.40.710.10">
    <property type="entry name" value="DD-peptidase/beta-lactamase superfamily"/>
    <property type="match status" value="1"/>
</dbReference>
<organism evidence="2 3">
    <name type="scientific">Leptospira weilii serovar Ranarum str. ICFT</name>
    <dbReference type="NCBI Taxonomy" id="1218598"/>
    <lineage>
        <taxon>Bacteria</taxon>
        <taxon>Pseudomonadati</taxon>
        <taxon>Spirochaetota</taxon>
        <taxon>Spirochaetia</taxon>
        <taxon>Leptospirales</taxon>
        <taxon>Leptospiraceae</taxon>
        <taxon>Leptospira</taxon>
    </lineage>
</organism>
<dbReference type="Pfam" id="PF00144">
    <property type="entry name" value="Beta-lactamase"/>
    <property type="match status" value="1"/>
</dbReference>
<evidence type="ECO:0000259" key="1">
    <source>
        <dbReference type="Pfam" id="PF00144"/>
    </source>
</evidence>
<dbReference type="AlphaFoldDB" id="N1WL99"/>
<dbReference type="Proteomes" id="UP000012313">
    <property type="component" value="Unassembled WGS sequence"/>
</dbReference>
<evidence type="ECO:0000313" key="2">
    <source>
        <dbReference type="EMBL" id="EMY77919.1"/>
    </source>
</evidence>
<keyword evidence="3" id="KW-1185">Reference proteome</keyword>
<reference evidence="2" key="1">
    <citation type="submission" date="2013-03" db="EMBL/GenBank/DDBJ databases">
        <authorList>
            <person name="Harkins D.M."/>
            <person name="Durkin A.S."/>
            <person name="Brinkac L.M."/>
            <person name="Haft D.H."/>
            <person name="Selengut J.D."/>
            <person name="Sanka R."/>
            <person name="DePew J."/>
            <person name="Purushe J."/>
            <person name="Hartskeerl R.A."/>
            <person name="Ahmed A."/>
            <person name="van der Linden H."/>
            <person name="Goris M.G.A."/>
            <person name="Vinetz J.M."/>
            <person name="Sutton G.G."/>
            <person name="Nierman W.C."/>
            <person name="Fouts D.E."/>
        </authorList>
    </citation>
    <scope>NUCLEOTIDE SEQUENCE [LARGE SCALE GENOMIC DNA]</scope>
    <source>
        <strain evidence="2">ICFT</strain>
    </source>
</reference>
<dbReference type="InterPro" id="IPR050491">
    <property type="entry name" value="AmpC-like"/>
</dbReference>
<accession>N1WL99</accession>
<dbReference type="SUPFAM" id="SSF56601">
    <property type="entry name" value="beta-lactamase/transpeptidase-like"/>
    <property type="match status" value="1"/>
</dbReference>